<reference evidence="2" key="1">
    <citation type="submission" date="2022-12" db="EMBL/GenBank/DDBJ databases">
        <authorList>
            <person name="Webb A."/>
        </authorList>
    </citation>
    <scope>NUCLEOTIDE SEQUENCE</scope>
    <source>
        <strain evidence="2">Pf2</strain>
    </source>
</reference>
<evidence type="ECO:0000313" key="3">
    <source>
        <dbReference type="Proteomes" id="UP001159659"/>
    </source>
</evidence>
<dbReference type="Proteomes" id="UP001159659">
    <property type="component" value="Unassembled WGS sequence"/>
</dbReference>
<evidence type="ECO:0000256" key="1">
    <source>
        <dbReference type="SAM" id="Coils"/>
    </source>
</evidence>
<protein>
    <submittedName>
        <fullName evidence="2">Uncharacterized protein</fullName>
    </submittedName>
</protein>
<dbReference type="Gene3D" id="3.40.50.1000">
    <property type="entry name" value="HAD superfamily/HAD-like"/>
    <property type="match status" value="1"/>
</dbReference>
<dbReference type="SUPFAM" id="SSF56784">
    <property type="entry name" value="HAD-like"/>
    <property type="match status" value="1"/>
</dbReference>
<dbReference type="InterPro" id="IPR023214">
    <property type="entry name" value="HAD_sf"/>
</dbReference>
<accession>A0AAV0UME9</accession>
<keyword evidence="1" id="KW-0175">Coiled coil</keyword>
<feature type="coiled-coil region" evidence="1">
    <location>
        <begin position="123"/>
        <end position="157"/>
    </location>
</feature>
<comment type="caution">
    <text evidence="2">The sequence shown here is derived from an EMBL/GenBank/DDBJ whole genome shotgun (WGS) entry which is preliminary data.</text>
</comment>
<name>A0AAV0UME9_9STRA</name>
<proteinExistence type="predicted"/>
<dbReference type="InterPro" id="IPR036412">
    <property type="entry name" value="HAD-like_sf"/>
</dbReference>
<sequence length="354" mass="40053">MKLAKAAAQQLKGVVIEYDVLCSTLLGKSAAEQKRRRLAAEKIRQQKEQHFGSSLFGATSVQSMLVSDVRGLLKNLNEDSTGKPWVVKERLQSTLQGLPNQILERVMGSADTKKDVAGKSEDEIYLEKQLQSASEELARVKQQKRDEKLERDEWSKKGFGIKSGSQANSLRDKYMDKIKKLKEKKQHEGSRIGLKEVVGTTTSAGLSTWVVNEGANEVLSYSDLRGLLKAVIPPRNPQQDDEYKFFLKEMEGQFDMFLPEKEQEKFPNPKPILHICEEFGLKPSDVLVLARHAPTIKAAKDAGTHVCHYMPEDKAIPNHTAHYHLIHLREYQHLIEDLNGVSYRDKINMGSIEF</sequence>
<organism evidence="2 3">
    <name type="scientific">Peronospora farinosa</name>
    <dbReference type="NCBI Taxonomy" id="134698"/>
    <lineage>
        <taxon>Eukaryota</taxon>
        <taxon>Sar</taxon>
        <taxon>Stramenopiles</taxon>
        <taxon>Oomycota</taxon>
        <taxon>Peronosporomycetes</taxon>
        <taxon>Peronosporales</taxon>
        <taxon>Peronosporaceae</taxon>
        <taxon>Peronospora</taxon>
    </lineage>
</organism>
<gene>
    <name evidence="2" type="ORF">PFR002_LOCUS8551</name>
</gene>
<dbReference type="EMBL" id="CANTFK010000985">
    <property type="protein sequence ID" value="CAI5738041.1"/>
    <property type="molecule type" value="Genomic_DNA"/>
</dbReference>
<evidence type="ECO:0000313" key="2">
    <source>
        <dbReference type="EMBL" id="CAI5738041.1"/>
    </source>
</evidence>
<dbReference type="AlphaFoldDB" id="A0AAV0UME9"/>